<reference evidence="3" key="1">
    <citation type="submission" date="2016-10" db="EMBL/GenBank/DDBJ databases">
        <authorList>
            <person name="Varghese N."/>
            <person name="Submissions S."/>
        </authorList>
    </citation>
    <scope>NUCLEOTIDE SEQUENCE [LARGE SCALE GENOMIC DNA]</scope>
    <source>
        <strain evidence="3">DSM 22703</strain>
    </source>
</reference>
<evidence type="ECO:0000313" key="3">
    <source>
        <dbReference type="Proteomes" id="UP000198756"/>
    </source>
</evidence>
<dbReference type="AlphaFoldDB" id="A0A1G5ZS54"/>
<dbReference type="Proteomes" id="UP000198756">
    <property type="component" value="Unassembled WGS sequence"/>
</dbReference>
<dbReference type="EMBL" id="FMXE01000075">
    <property type="protein sequence ID" value="SDA97629.1"/>
    <property type="molecule type" value="Genomic_DNA"/>
</dbReference>
<accession>A0A1G5ZS54</accession>
<gene>
    <name evidence="2" type="ORF">SAMN03080617_04394</name>
</gene>
<evidence type="ECO:0000313" key="2">
    <source>
        <dbReference type="EMBL" id="SDA97629.1"/>
    </source>
</evidence>
<name>A0A1G5ZS54_9BACT</name>
<dbReference type="RefSeq" id="WP_217636708.1">
    <property type="nucleotide sequence ID" value="NZ_FMXE01000075.1"/>
</dbReference>
<feature type="domain" description="IstB-like ATP-binding" evidence="1">
    <location>
        <begin position="9"/>
        <end position="66"/>
    </location>
</feature>
<organism evidence="2 3">
    <name type="scientific">Algoriphagus alkaliphilus</name>
    <dbReference type="NCBI Taxonomy" id="279824"/>
    <lineage>
        <taxon>Bacteria</taxon>
        <taxon>Pseudomonadati</taxon>
        <taxon>Bacteroidota</taxon>
        <taxon>Cytophagia</taxon>
        <taxon>Cytophagales</taxon>
        <taxon>Cyclobacteriaceae</taxon>
        <taxon>Algoriphagus</taxon>
    </lineage>
</organism>
<proteinExistence type="predicted"/>
<protein>
    <recommendedName>
        <fullName evidence="1">IstB-like ATP-binding domain-containing protein</fullName>
    </recommendedName>
</protein>
<dbReference type="Pfam" id="PF01695">
    <property type="entry name" value="IstB_IS21"/>
    <property type="match status" value="1"/>
</dbReference>
<sequence length="68" mass="7900">MNTQATLQQLRDLKLHGMASGYEAILDLPVNSQPQTHQLLAQLVQQEVDQKHHKRTQMHLRLSKLRYA</sequence>
<feature type="non-terminal residue" evidence="2">
    <location>
        <position position="68"/>
    </location>
</feature>
<dbReference type="InterPro" id="IPR002611">
    <property type="entry name" value="IstB_ATP-bd"/>
</dbReference>
<keyword evidence="3" id="KW-1185">Reference proteome</keyword>
<evidence type="ECO:0000259" key="1">
    <source>
        <dbReference type="Pfam" id="PF01695"/>
    </source>
</evidence>
<dbReference type="GO" id="GO:0005524">
    <property type="term" value="F:ATP binding"/>
    <property type="evidence" value="ECO:0007669"/>
    <property type="project" value="InterPro"/>
</dbReference>
<dbReference type="STRING" id="279824.SAMN03080617_04394"/>